<feature type="binding site" evidence="14">
    <location>
        <position position="310"/>
    </location>
    <ligand>
        <name>Mg(2+)</name>
        <dbReference type="ChEBI" id="CHEBI:18420"/>
    </ligand>
</feature>
<evidence type="ECO:0000259" key="15">
    <source>
        <dbReference type="Pfam" id="PF00408"/>
    </source>
</evidence>
<feature type="binding site" evidence="14">
    <location>
        <position position="312"/>
    </location>
    <ligand>
        <name>Mg(2+)</name>
        <dbReference type="ChEBI" id="CHEBI:18420"/>
    </ligand>
</feature>
<accession>A0A9W6B9C3</accession>
<dbReference type="InterPro" id="IPR016066">
    <property type="entry name" value="A-D-PHexomutase_CS"/>
</dbReference>
<protein>
    <recommendedName>
        <fullName evidence="4 11">Phosphoacetylglucosamine mutase</fullName>
        <shortName evidence="11">PAGM</shortName>
        <ecNumber evidence="4 11">5.4.2.3</ecNumber>
    </recommendedName>
    <alternativeName>
        <fullName evidence="10 11">Acetylglucosamine phosphomutase</fullName>
    </alternativeName>
    <alternativeName>
        <fullName evidence="9 11">N-acetylglucosamine-phosphate mutase</fullName>
    </alternativeName>
</protein>
<evidence type="ECO:0000256" key="1">
    <source>
        <dbReference type="ARBA" id="ARBA00000558"/>
    </source>
</evidence>
<evidence type="ECO:0000256" key="7">
    <source>
        <dbReference type="ARBA" id="ARBA00022842"/>
    </source>
</evidence>
<comment type="pathway">
    <text evidence="2 11">Nucleotide-sugar biosynthesis; UDP-N-acetyl-alpha-D-glucosamine biosynthesis; N-acetyl-alpha-D-glucosamine 1-phosphate from alpha-D-glucosamine 6-phosphate (route I): step 2/2.</text>
</comment>
<dbReference type="PANTHER" id="PTHR45955">
    <property type="entry name" value="PHOSPHOACETYLGLUCOSAMINE MUTASE"/>
    <property type="match status" value="1"/>
</dbReference>
<dbReference type="GO" id="GO:0006048">
    <property type="term" value="P:UDP-N-acetylglucosamine biosynthetic process"/>
    <property type="evidence" value="ECO:0007669"/>
    <property type="project" value="UniProtKB-UniRule"/>
</dbReference>
<evidence type="ECO:0000256" key="2">
    <source>
        <dbReference type="ARBA" id="ARBA00004865"/>
    </source>
</evidence>
<dbReference type="FunFam" id="3.30.310.50:FF:000003">
    <property type="entry name" value="Phosphoacetylglucosamine mutase"/>
    <property type="match status" value="1"/>
</dbReference>
<organism evidence="18 19">
    <name type="scientific">Pleodorina starrii</name>
    <dbReference type="NCBI Taxonomy" id="330485"/>
    <lineage>
        <taxon>Eukaryota</taxon>
        <taxon>Viridiplantae</taxon>
        <taxon>Chlorophyta</taxon>
        <taxon>core chlorophytes</taxon>
        <taxon>Chlorophyceae</taxon>
        <taxon>CS clade</taxon>
        <taxon>Chlamydomonadales</taxon>
        <taxon>Volvocaceae</taxon>
        <taxon>Pleodorina</taxon>
    </lineage>
</organism>
<keyword evidence="19" id="KW-1185">Reference proteome</keyword>
<evidence type="ECO:0000259" key="16">
    <source>
        <dbReference type="Pfam" id="PF02878"/>
    </source>
</evidence>
<dbReference type="InterPro" id="IPR049022">
    <property type="entry name" value="AMG1_III"/>
</dbReference>
<name>A0A9W6B9C3_9CHLO</name>
<evidence type="ECO:0000256" key="3">
    <source>
        <dbReference type="ARBA" id="ARBA00010231"/>
    </source>
</evidence>
<feature type="binding site" evidence="13">
    <location>
        <begin position="546"/>
        <end position="550"/>
    </location>
    <ligand>
        <name>substrate</name>
    </ligand>
</feature>
<feature type="binding site" evidence="13">
    <location>
        <begin position="425"/>
        <end position="427"/>
    </location>
    <ligand>
        <name>substrate</name>
    </ligand>
</feature>
<dbReference type="OrthoDB" id="1928at2759"/>
<dbReference type="SUPFAM" id="SSF53738">
    <property type="entry name" value="Phosphoglucomutase, first 3 domains"/>
    <property type="match status" value="3"/>
</dbReference>
<comment type="catalytic activity">
    <reaction evidence="1 11">
        <text>N-acetyl-alpha-D-glucosamine 1-phosphate = N-acetyl-D-glucosamine 6-phosphate</text>
        <dbReference type="Rhea" id="RHEA:23804"/>
        <dbReference type="ChEBI" id="CHEBI:57513"/>
        <dbReference type="ChEBI" id="CHEBI:57776"/>
        <dbReference type="EC" id="5.4.2.3"/>
    </reaction>
</comment>
<dbReference type="InterPro" id="IPR016657">
    <property type="entry name" value="PAGM"/>
</dbReference>
<dbReference type="InterPro" id="IPR005844">
    <property type="entry name" value="A-D-PHexomutase_a/b/a-I"/>
</dbReference>
<comment type="similarity">
    <text evidence="3 11">Belongs to the phosphohexose mutase family.</text>
</comment>
<feature type="domain" description="Phosphoacetylglucosamine mutase AMG1" evidence="17">
    <location>
        <begin position="348"/>
        <end position="485"/>
    </location>
</feature>
<evidence type="ECO:0000256" key="11">
    <source>
        <dbReference type="PIRNR" id="PIRNR016408"/>
    </source>
</evidence>
<dbReference type="PIRSF" id="PIRSF016408">
    <property type="entry name" value="PAGM"/>
    <property type="match status" value="1"/>
</dbReference>
<feature type="domain" description="Alpha-D-phosphohexomutase C-terminal" evidence="15">
    <location>
        <begin position="536"/>
        <end position="574"/>
    </location>
</feature>
<comment type="function">
    <text evidence="11">Interconverts GlcNAc-6-P and GlcNAc-1-P.</text>
</comment>
<dbReference type="Pfam" id="PF02878">
    <property type="entry name" value="PGM_PMM_I"/>
    <property type="match status" value="2"/>
</dbReference>
<evidence type="ECO:0000256" key="4">
    <source>
        <dbReference type="ARBA" id="ARBA00012731"/>
    </source>
</evidence>
<reference evidence="18 19" key="1">
    <citation type="journal article" date="2023" name="Commun. Biol.">
        <title>Reorganization of the ancestral sex-determining regions during the evolution of trioecy in Pleodorina starrii.</title>
        <authorList>
            <person name="Takahashi K."/>
            <person name="Suzuki S."/>
            <person name="Kawai-Toyooka H."/>
            <person name="Yamamoto K."/>
            <person name="Hamaji T."/>
            <person name="Ootsuki R."/>
            <person name="Yamaguchi H."/>
            <person name="Kawachi M."/>
            <person name="Higashiyama T."/>
            <person name="Nozaki H."/>
        </authorList>
    </citation>
    <scope>NUCLEOTIDE SEQUENCE [LARGE SCALE GENOMIC DNA]</scope>
    <source>
        <strain evidence="18 19">NIES-4479</strain>
    </source>
</reference>
<dbReference type="InterPro" id="IPR005843">
    <property type="entry name" value="A-D-PHexomutase_C"/>
</dbReference>
<dbReference type="Gene3D" id="3.40.120.10">
    <property type="entry name" value="Alpha-D-Glucose-1,6-Bisphosphate, subunit A, domain 3"/>
    <property type="match status" value="2"/>
</dbReference>
<evidence type="ECO:0000313" key="18">
    <source>
        <dbReference type="EMBL" id="GLC47710.1"/>
    </source>
</evidence>
<feature type="domain" description="Alpha-D-phosphohexomutase alpha/beta/alpha" evidence="16">
    <location>
        <begin position="126"/>
        <end position="178"/>
    </location>
</feature>
<evidence type="ECO:0000256" key="10">
    <source>
        <dbReference type="ARBA" id="ARBA00032065"/>
    </source>
</evidence>
<dbReference type="SUPFAM" id="SSF55957">
    <property type="entry name" value="Phosphoglucomutase, C-terminal domain"/>
    <property type="match status" value="1"/>
</dbReference>
<evidence type="ECO:0000256" key="14">
    <source>
        <dbReference type="PIRSR" id="PIRSR016408-3"/>
    </source>
</evidence>
<dbReference type="CDD" id="cd03086">
    <property type="entry name" value="PGM3"/>
    <property type="match status" value="1"/>
</dbReference>
<feature type="binding site" evidence="13">
    <location>
        <position position="555"/>
    </location>
    <ligand>
        <name>substrate</name>
    </ligand>
</feature>
<evidence type="ECO:0000256" key="6">
    <source>
        <dbReference type="ARBA" id="ARBA00022723"/>
    </source>
</evidence>
<keyword evidence="6 11" id="KW-0479">Metal-binding</keyword>
<comment type="cofactor">
    <cofactor evidence="11 14">
        <name>Mg(2+)</name>
        <dbReference type="ChEBI" id="CHEBI:18420"/>
    </cofactor>
    <text evidence="11 14">Binds 1 Mg(2+) ion per subunit.</text>
</comment>
<comment type="caution">
    <text evidence="18">The sequence shown here is derived from an EMBL/GenBank/DDBJ whole genome shotgun (WGS) entry which is preliminary data.</text>
</comment>
<dbReference type="EC" id="5.4.2.3" evidence="4 11"/>
<dbReference type="FunFam" id="3.40.120.10:FF:000013">
    <property type="entry name" value="Phosphoacetylglucosamine mutase"/>
    <property type="match status" value="1"/>
</dbReference>
<keyword evidence="7 11" id="KW-0460">Magnesium</keyword>
<dbReference type="Proteomes" id="UP001165080">
    <property type="component" value="Unassembled WGS sequence"/>
</dbReference>
<dbReference type="GO" id="GO:0000287">
    <property type="term" value="F:magnesium ion binding"/>
    <property type="evidence" value="ECO:0007669"/>
    <property type="project" value="InterPro"/>
</dbReference>
<dbReference type="InterPro" id="IPR016055">
    <property type="entry name" value="A-D-PHexomutase_a/b/a-I/II/III"/>
</dbReference>
<keyword evidence="5" id="KW-0597">Phosphoprotein</keyword>
<dbReference type="GO" id="GO:0005975">
    <property type="term" value="P:carbohydrate metabolic process"/>
    <property type="evidence" value="ECO:0007669"/>
    <property type="project" value="InterPro"/>
</dbReference>
<dbReference type="Pfam" id="PF21404">
    <property type="entry name" value="AMG1_III"/>
    <property type="match status" value="1"/>
</dbReference>
<feature type="binding site" evidence="14">
    <location>
        <position position="314"/>
    </location>
    <ligand>
        <name>Mg(2+)</name>
        <dbReference type="ChEBI" id="CHEBI:18420"/>
    </ligand>
</feature>
<evidence type="ECO:0000256" key="8">
    <source>
        <dbReference type="ARBA" id="ARBA00023235"/>
    </source>
</evidence>
<feature type="domain" description="Alpha-D-phosphohexomutase alpha/beta/alpha" evidence="16">
    <location>
        <begin position="58"/>
        <end position="94"/>
    </location>
</feature>
<dbReference type="InterPro" id="IPR036900">
    <property type="entry name" value="A-D-PHexomutase_C_sf"/>
</dbReference>
<dbReference type="PANTHER" id="PTHR45955:SF1">
    <property type="entry name" value="PHOSPHOACETYLGLUCOSAMINE MUTASE"/>
    <property type="match status" value="1"/>
</dbReference>
<evidence type="ECO:0000256" key="9">
    <source>
        <dbReference type="ARBA" id="ARBA00031926"/>
    </source>
</evidence>
<sequence length="588" mass="61514">MSPQVFDPDTLRRASSAYTKPANFHPSYGTAGFRANASLLPSTVFRCGLLAAARAILLNAHTGLMITASHNPVEDNGVKMVDPDGGMMPQSFEAVAAELANCDDDDAVVAVLRDRVLGEQASCSSPQTLAVLVGHDTRPSAPELLAAALAGVRALNVHARSYGCVTTPQLHFLVRAANQLTPSQDGPGPALPELQVYFDAILGAFSELTPPPLLQQPADGTAAGGSDSGGSGSGGTLYVDCANGVGAEQIQRLVPALQRLGVELRLRNTGDPARGGQLNHRCGADFVQKDRLPPTDFDDVPAGARCCSVDGDADRLVYFSPVGGGGGDAGTATEAGTAAAPAGISLLDGDKVAMLAAVYIGDILNQLPSELLEGIQVCCVQTAYANGAATAYLRDVLRLPTVCTPTGVKYLHEAAHSADLGIYFESNGHGTVLFSEQLLTRLRAAAEGSPAARELLLLSGLINQTVGDAISGVLLVELILSRKGWTLRDWQALYTDLPSRQLKLKVADRGCITTGDAERVCVTPAGLQDAIQRTVEQFPRGRAFARPSGTEDAVRVYAEADTQEQADELARRVAVQVYDMAGGVGPRP</sequence>
<gene>
    <name evidence="18" type="primary">PLEST000698</name>
    <name evidence="18" type="ORF">PLESTB_000017600</name>
</gene>
<evidence type="ECO:0000259" key="17">
    <source>
        <dbReference type="Pfam" id="PF21404"/>
    </source>
</evidence>
<dbReference type="GO" id="GO:0004610">
    <property type="term" value="F:phosphoacetylglucosamine mutase activity"/>
    <property type="evidence" value="ECO:0007669"/>
    <property type="project" value="UniProtKB-UniRule"/>
</dbReference>
<dbReference type="EMBL" id="BRXU01000001">
    <property type="protein sequence ID" value="GLC47710.1"/>
    <property type="molecule type" value="Genomic_DNA"/>
</dbReference>
<evidence type="ECO:0000313" key="19">
    <source>
        <dbReference type="Proteomes" id="UP001165080"/>
    </source>
</evidence>
<dbReference type="AlphaFoldDB" id="A0A9W6B9C3"/>
<evidence type="ECO:0000256" key="12">
    <source>
        <dbReference type="PIRSR" id="PIRSR016408-1"/>
    </source>
</evidence>
<evidence type="ECO:0000256" key="5">
    <source>
        <dbReference type="ARBA" id="ARBA00022553"/>
    </source>
</evidence>
<feature type="binding site" description="via phosphate group" evidence="14">
    <location>
        <position position="69"/>
    </location>
    <ligand>
        <name>Mg(2+)</name>
        <dbReference type="ChEBI" id="CHEBI:18420"/>
    </ligand>
</feature>
<proteinExistence type="inferred from homology"/>
<dbReference type="Pfam" id="PF00408">
    <property type="entry name" value="PGM_PMM_IV"/>
    <property type="match status" value="1"/>
</dbReference>
<dbReference type="PROSITE" id="PS00710">
    <property type="entry name" value="PGM_PMM"/>
    <property type="match status" value="1"/>
</dbReference>
<keyword evidence="8 11" id="KW-0413">Isomerase</keyword>
<feature type="active site" description="Phosphoserine intermediate" evidence="12">
    <location>
        <position position="69"/>
    </location>
</feature>
<dbReference type="Gene3D" id="3.30.310.50">
    <property type="entry name" value="Alpha-D-phosphohexomutase, C-terminal domain"/>
    <property type="match status" value="1"/>
</dbReference>
<evidence type="ECO:0000256" key="13">
    <source>
        <dbReference type="PIRSR" id="PIRSR016408-2"/>
    </source>
</evidence>